<dbReference type="GO" id="GO:0015631">
    <property type="term" value="F:tubulin binding"/>
    <property type="evidence" value="ECO:0007669"/>
    <property type="project" value="TreeGrafter"/>
</dbReference>
<name>A0A812D1F7_ACAPH</name>
<evidence type="ECO:0000256" key="2">
    <source>
        <dbReference type="SAM" id="MobiDB-lite"/>
    </source>
</evidence>
<evidence type="ECO:0008006" key="5">
    <source>
        <dbReference type="Google" id="ProtNLM"/>
    </source>
</evidence>
<feature type="region of interest" description="Disordered" evidence="2">
    <location>
        <begin position="261"/>
        <end position="293"/>
    </location>
</feature>
<gene>
    <name evidence="3" type="ORF">SPHA_44866</name>
</gene>
<dbReference type="Gene3D" id="6.10.280.30">
    <property type="match status" value="3"/>
</dbReference>
<protein>
    <recommendedName>
        <fullName evidence="5">Stathmin</fullName>
    </recommendedName>
</protein>
<dbReference type="Pfam" id="PF00836">
    <property type="entry name" value="Stathmin"/>
    <property type="match status" value="1"/>
</dbReference>
<comment type="caution">
    <text evidence="3">The sequence shown here is derived from an EMBL/GenBank/DDBJ whole genome shotgun (WGS) entry which is preliminary data.</text>
</comment>
<dbReference type="PRINTS" id="PR00345">
    <property type="entry name" value="STATHMIN"/>
</dbReference>
<dbReference type="GO" id="GO:0031175">
    <property type="term" value="P:neuron projection development"/>
    <property type="evidence" value="ECO:0007669"/>
    <property type="project" value="TreeGrafter"/>
</dbReference>
<evidence type="ECO:0000256" key="1">
    <source>
        <dbReference type="SAM" id="Coils"/>
    </source>
</evidence>
<dbReference type="OrthoDB" id="5986631at2759"/>
<organism evidence="3 4">
    <name type="scientific">Acanthosepion pharaonis</name>
    <name type="common">Pharaoh cuttlefish</name>
    <name type="synonym">Sepia pharaonis</name>
    <dbReference type="NCBI Taxonomy" id="158019"/>
    <lineage>
        <taxon>Eukaryota</taxon>
        <taxon>Metazoa</taxon>
        <taxon>Spiralia</taxon>
        <taxon>Lophotrochozoa</taxon>
        <taxon>Mollusca</taxon>
        <taxon>Cephalopoda</taxon>
        <taxon>Coleoidea</taxon>
        <taxon>Decapodiformes</taxon>
        <taxon>Sepiida</taxon>
        <taxon>Sepiina</taxon>
        <taxon>Sepiidae</taxon>
        <taxon>Acanthosepion</taxon>
    </lineage>
</organism>
<keyword evidence="1" id="KW-0175">Coiled coil</keyword>
<evidence type="ECO:0000313" key="3">
    <source>
        <dbReference type="EMBL" id="CAE1284616.1"/>
    </source>
</evidence>
<feature type="compositionally biased region" description="Acidic residues" evidence="2">
    <location>
        <begin position="270"/>
        <end position="287"/>
    </location>
</feature>
<accession>A0A812D1F7</accession>
<dbReference type="PANTHER" id="PTHR10104">
    <property type="entry name" value="STATHMIN"/>
    <property type="match status" value="1"/>
</dbReference>
<dbReference type="GO" id="GO:0007019">
    <property type="term" value="P:microtubule depolymerization"/>
    <property type="evidence" value="ECO:0007669"/>
    <property type="project" value="TreeGrafter"/>
</dbReference>
<keyword evidence="4" id="KW-1185">Reference proteome</keyword>
<evidence type="ECO:0000313" key="4">
    <source>
        <dbReference type="Proteomes" id="UP000597762"/>
    </source>
</evidence>
<reference evidence="3" key="1">
    <citation type="submission" date="2021-01" db="EMBL/GenBank/DDBJ databases">
        <authorList>
            <person name="Li R."/>
            <person name="Bekaert M."/>
        </authorList>
    </citation>
    <scope>NUCLEOTIDE SEQUENCE</scope>
    <source>
        <strain evidence="3">Farmed</strain>
    </source>
</reference>
<dbReference type="PROSITE" id="PS51663">
    <property type="entry name" value="STATHMIN_3"/>
    <property type="match status" value="2"/>
</dbReference>
<feature type="coiled-coil region" evidence="1">
    <location>
        <begin position="77"/>
        <end position="166"/>
    </location>
</feature>
<dbReference type="PANTHER" id="PTHR10104:SF1">
    <property type="entry name" value="STATHMIN, ISOFORM D"/>
    <property type="match status" value="1"/>
</dbReference>
<dbReference type="EMBL" id="CAHIKZ030002301">
    <property type="protein sequence ID" value="CAE1284616.1"/>
    <property type="molecule type" value="Genomic_DNA"/>
</dbReference>
<sequence length="293" mass="34184">MSAVCKWISGLCIWENHKKIQHQVHPDQQTFEAIIIWREKAKQSTGGVAYDVILKPASSDLTIKPGSPPKEQRAITQEAIADKLKKAQERRESIETQKLEQLQKDRERAQQVLQKAQEENTTFSKSTQEKLRRSLELNKENRQAQIKALQERLREHRKKVAEVCKNSESVSKDLEEKINQKFEKYDQNRRAQMQSLLERLREHDNHIKEVNNACETMYKASGEKIGEKVLQKMETAVKNREGVIKAIQDRLLEHEKRIEEVRKNKLSVHDDDDDDDYNYDDQNDNEESAAPSS</sequence>
<proteinExistence type="predicted"/>
<dbReference type="InterPro" id="IPR000956">
    <property type="entry name" value="Stathmin_fam"/>
</dbReference>
<dbReference type="AlphaFoldDB" id="A0A812D1F7"/>
<dbReference type="GO" id="GO:0043005">
    <property type="term" value="C:neuron projection"/>
    <property type="evidence" value="ECO:0007669"/>
    <property type="project" value="TreeGrafter"/>
</dbReference>
<dbReference type="SUPFAM" id="SSF101494">
    <property type="entry name" value="Stathmin"/>
    <property type="match status" value="3"/>
</dbReference>
<dbReference type="Proteomes" id="UP000597762">
    <property type="component" value="Unassembled WGS sequence"/>
</dbReference>
<dbReference type="GO" id="GO:0005737">
    <property type="term" value="C:cytoplasm"/>
    <property type="evidence" value="ECO:0007669"/>
    <property type="project" value="TreeGrafter"/>
</dbReference>
<dbReference type="GO" id="GO:0031110">
    <property type="term" value="P:regulation of microtubule polymerization or depolymerization"/>
    <property type="evidence" value="ECO:0007669"/>
    <property type="project" value="InterPro"/>
</dbReference>
<dbReference type="InterPro" id="IPR036002">
    <property type="entry name" value="Stathmin_sf"/>
</dbReference>